<evidence type="ECO:0000256" key="1">
    <source>
        <dbReference type="SAM" id="Phobius"/>
    </source>
</evidence>
<accession>A0A0G1HVD0</accession>
<keyword evidence="1" id="KW-0812">Transmembrane</keyword>
<dbReference type="AlphaFoldDB" id="A0A0G1HVD0"/>
<name>A0A0G1HVD0_9BACT</name>
<evidence type="ECO:0000313" key="3">
    <source>
        <dbReference type="Proteomes" id="UP000034006"/>
    </source>
</evidence>
<keyword evidence="1" id="KW-1133">Transmembrane helix</keyword>
<keyword evidence="1" id="KW-0472">Membrane</keyword>
<reference evidence="2 3" key="1">
    <citation type="journal article" date="2015" name="Nature">
        <title>rRNA introns, odd ribosomes, and small enigmatic genomes across a large radiation of phyla.</title>
        <authorList>
            <person name="Brown C.T."/>
            <person name="Hug L.A."/>
            <person name="Thomas B.C."/>
            <person name="Sharon I."/>
            <person name="Castelle C.J."/>
            <person name="Singh A."/>
            <person name="Wilkins M.J."/>
            <person name="Williams K.H."/>
            <person name="Banfield J.F."/>
        </authorList>
    </citation>
    <scope>NUCLEOTIDE SEQUENCE [LARGE SCALE GENOMIC DNA]</scope>
</reference>
<sequence length="86" mass="9714">MHDTFGNRLWVNLVMLVVFLALILLCLTQGQGPLATQLFILGIVVELGVNVFVLWDRQMYANWGNAFAWTVVDAVIMFVVLKLLGY</sequence>
<feature type="transmembrane region" description="Helical" evidence="1">
    <location>
        <begin position="67"/>
        <end position="85"/>
    </location>
</feature>
<comment type="caution">
    <text evidence="2">The sequence shown here is derived from an EMBL/GenBank/DDBJ whole genome shotgun (WGS) entry which is preliminary data.</text>
</comment>
<dbReference type="EMBL" id="LCIH01000022">
    <property type="protein sequence ID" value="KKT50925.1"/>
    <property type="molecule type" value="Genomic_DNA"/>
</dbReference>
<proteinExistence type="predicted"/>
<protein>
    <submittedName>
        <fullName evidence="2">Uncharacterized protein</fullName>
    </submittedName>
</protein>
<gene>
    <name evidence="2" type="ORF">UW44_C0022G0001</name>
</gene>
<feature type="transmembrane region" description="Helical" evidence="1">
    <location>
        <begin position="36"/>
        <end position="55"/>
    </location>
</feature>
<evidence type="ECO:0000313" key="2">
    <source>
        <dbReference type="EMBL" id="KKT50925.1"/>
    </source>
</evidence>
<feature type="transmembrane region" description="Helical" evidence="1">
    <location>
        <begin position="9"/>
        <end position="30"/>
    </location>
</feature>
<dbReference type="Proteomes" id="UP000034006">
    <property type="component" value="Unassembled WGS sequence"/>
</dbReference>
<organism evidence="2 3">
    <name type="scientific">Candidatus Collierbacteria bacterium GW2011_GWB2_44_22</name>
    <dbReference type="NCBI Taxonomy" id="1618387"/>
    <lineage>
        <taxon>Bacteria</taxon>
        <taxon>Candidatus Collieribacteriota</taxon>
    </lineage>
</organism>